<name>A0A9W8E8W5_9FUNG</name>
<keyword evidence="5" id="KW-1185">Reference proteome</keyword>
<dbReference type="Proteomes" id="UP001150925">
    <property type="component" value="Unassembled WGS sequence"/>
</dbReference>
<dbReference type="PROSITE" id="PS50088">
    <property type="entry name" value="ANK_REPEAT"/>
    <property type="match status" value="1"/>
</dbReference>
<gene>
    <name evidence="4" type="ORF">IWQ62_001157</name>
</gene>
<comment type="caution">
    <text evidence="4">The sequence shown here is derived from an EMBL/GenBank/DDBJ whole genome shotgun (WGS) entry which is preliminary data.</text>
</comment>
<sequence>MHCPPSTSEEILFALYYVVLANNYRELHQLLTHEVCRRMVNSPIIRDPSGGFNALMLAVTLGHNECVRILISNGADVNFRIDGTTPIFWALRNSDGLRKLLEDSRVDVHATDSAGKTALQRAREKRLTKVVHILDKEIQRRSDNPSYEETKALLTS</sequence>
<protein>
    <recommendedName>
        <fullName evidence="6">Ankyrin repeat domain-containing protein</fullName>
    </recommendedName>
</protein>
<organism evidence="4 5">
    <name type="scientific">Dispira parvispora</name>
    <dbReference type="NCBI Taxonomy" id="1520584"/>
    <lineage>
        <taxon>Eukaryota</taxon>
        <taxon>Fungi</taxon>
        <taxon>Fungi incertae sedis</taxon>
        <taxon>Zoopagomycota</taxon>
        <taxon>Kickxellomycotina</taxon>
        <taxon>Dimargaritomycetes</taxon>
        <taxon>Dimargaritales</taxon>
        <taxon>Dimargaritaceae</taxon>
        <taxon>Dispira</taxon>
    </lineage>
</organism>
<feature type="repeat" description="ANK" evidence="3">
    <location>
        <begin position="50"/>
        <end position="82"/>
    </location>
</feature>
<evidence type="ECO:0000313" key="4">
    <source>
        <dbReference type="EMBL" id="KAJ1968589.1"/>
    </source>
</evidence>
<accession>A0A9W8E8W5</accession>
<evidence type="ECO:0008006" key="6">
    <source>
        <dbReference type="Google" id="ProtNLM"/>
    </source>
</evidence>
<reference evidence="4" key="1">
    <citation type="submission" date="2022-07" db="EMBL/GenBank/DDBJ databases">
        <title>Phylogenomic reconstructions and comparative analyses of Kickxellomycotina fungi.</title>
        <authorList>
            <person name="Reynolds N.K."/>
            <person name="Stajich J.E."/>
            <person name="Barry K."/>
            <person name="Grigoriev I.V."/>
            <person name="Crous P."/>
            <person name="Smith M.E."/>
        </authorList>
    </citation>
    <scope>NUCLEOTIDE SEQUENCE</scope>
    <source>
        <strain evidence="4">RSA 1196</strain>
    </source>
</reference>
<dbReference type="PANTHER" id="PTHR24171">
    <property type="entry name" value="ANKYRIN REPEAT DOMAIN-CONTAINING PROTEIN 39-RELATED"/>
    <property type="match status" value="1"/>
</dbReference>
<keyword evidence="2 3" id="KW-0040">ANK repeat</keyword>
<dbReference type="PROSITE" id="PS50297">
    <property type="entry name" value="ANK_REP_REGION"/>
    <property type="match status" value="1"/>
</dbReference>
<proteinExistence type="predicted"/>
<evidence type="ECO:0000256" key="2">
    <source>
        <dbReference type="ARBA" id="ARBA00023043"/>
    </source>
</evidence>
<evidence type="ECO:0000256" key="3">
    <source>
        <dbReference type="PROSITE-ProRule" id="PRU00023"/>
    </source>
</evidence>
<evidence type="ECO:0000313" key="5">
    <source>
        <dbReference type="Proteomes" id="UP001150925"/>
    </source>
</evidence>
<dbReference type="InterPro" id="IPR002110">
    <property type="entry name" value="Ankyrin_rpt"/>
</dbReference>
<dbReference type="Gene3D" id="1.25.40.20">
    <property type="entry name" value="Ankyrin repeat-containing domain"/>
    <property type="match status" value="1"/>
</dbReference>
<dbReference type="PANTHER" id="PTHR24171:SF9">
    <property type="entry name" value="ANKYRIN REPEAT DOMAIN-CONTAINING PROTEIN 39"/>
    <property type="match status" value="1"/>
</dbReference>
<dbReference type="AlphaFoldDB" id="A0A9W8E8W5"/>
<dbReference type="SUPFAM" id="SSF48403">
    <property type="entry name" value="Ankyrin repeat"/>
    <property type="match status" value="1"/>
</dbReference>
<dbReference type="EMBL" id="JANBPY010000161">
    <property type="protein sequence ID" value="KAJ1968589.1"/>
    <property type="molecule type" value="Genomic_DNA"/>
</dbReference>
<evidence type="ECO:0000256" key="1">
    <source>
        <dbReference type="ARBA" id="ARBA00022737"/>
    </source>
</evidence>
<dbReference type="SMART" id="SM00248">
    <property type="entry name" value="ANK"/>
    <property type="match status" value="2"/>
</dbReference>
<dbReference type="Pfam" id="PF12796">
    <property type="entry name" value="Ank_2"/>
    <property type="match status" value="1"/>
</dbReference>
<keyword evidence="1" id="KW-0677">Repeat</keyword>
<dbReference type="InterPro" id="IPR036770">
    <property type="entry name" value="Ankyrin_rpt-contain_sf"/>
</dbReference>
<dbReference type="OrthoDB" id="539213at2759"/>